<comment type="caution">
    <text evidence="4">The sequence shown here is derived from an EMBL/GenBank/DDBJ whole genome shotgun (WGS) entry which is preliminary data.</text>
</comment>
<feature type="domain" description="PPM-type phosphatase" evidence="3">
    <location>
        <begin position="222"/>
        <end position="441"/>
    </location>
</feature>
<dbReference type="Gene3D" id="3.60.40.10">
    <property type="entry name" value="PPM-type phosphatase domain"/>
    <property type="match status" value="1"/>
</dbReference>
<dbReference type="SUPFAM" id="SSF55781">
    <property type="entry name" value="GAF domain-like"/>
    <property type="match status" value="1"/>
</dbReference>
<evidence type="ECO:0000313" key="5">
    <source>
        <dbReference type="Proteomes" id="UP001501251"/>
    </source>
</evidence>
<evidence type="ECO:0000313" key="4">
    <source>
        <dbReference type="EMBL" id="GAA4203380.1"/>
    </source>
</evidence>
<dbReference type="RefSeq" id="WP_344921575.1">
    <property type="nucleotide sequence ID" value="NZ_BAABAQ010000013.1"/>
</dbReference>
<dbReference type="SMART" id="SM00331">
    <property type="entry name" value="PP2C_SIG"/>
    <property type="match status" value="1"/>
</dbReference>
<dbReference type="PANTHER" id="PTHR43156:SF2">
    <property type="entry name" value="STAGE II SPORULATION PROTEIN E"/>
    <property type="match status" value="1"/>
</dbReference>
<dbReference type="Pfam" id="PF07228">
    <property type="entry name" value="SpoIIE"/>
    <property type="match status" value="1"/>
</dbReference>
<dbReference type="InterPro" id="IPR036457">
    <property type="entry name" value="PPM-type-like_dom_sf"/>
</dbReference>
<accession>A0ABP8BC72</accession>
<feature type="domain" description="GAF" evidence="2">
    <location>
        <begin position="41"/>
        <end position="187"/>
    </location>
</feature>
<dbReference type="EMBL" id="BAABAQ010000013">
    <property type="protein sequence ID" value="GAA4203380.1"/>
    <property type="molecule type" value="Genomic_DNA"/>
</dbReference>
<protein>
    <recommendedName>
        <fullName evidence="6">Serine/threonine protein phosphatase</fullName>
    </recommendedName>
</protein>
<dbReference type="InterPro" id="IPR003018">
    <property type="entry name" value="GAF"/>
</dbReference>
<evidence type="ECO:0008006" key="6">
    <source>
        <dbReference type="Google" id="ProtNLM"/>
    </source>
</evidence>
<proteinExistence type="predicted"/>
<gene>
    <name evidence="4" type="ORF">GCM10022252_60960</name>
</gene>
<dbReference type="InterPro" id="IPR001932">
    <property type="entry name" value="PPM-type_phosphatase-like_dom"/>
</dbReference>
<evidence type="ECO:0000259" key="2">
    <source>
        <dbReference type="SMART" id="SM00065"/>
    </source>
</evidence>
<evidence type="ECO:0000259" key="3">
    <source>
        <dbReference type="SMART" id="SM00331"/>
    </source>
</evidence>
<dbReference type="SMART" id="SM00065">
    <property type="entry name" value="GAF"/>
    <property type="match status" value="1"/>
</dbReference>
<organism evidence="4 5">
    <name type="scientific">Streptosporangium oxazolinicum</name>
    <dbReference type="NCBI Taxonomy" id="909287"/>
    <lineage>
        <taxon>Bacteria</taxon>
        <taxon>Bacillati</taxon>
        <taxon>Actinomycetota</taxon>
        <taxon>Actinomycetes</taxon>
        <taxon>Streptosporangiales</taxon>
        <taxon>Streptosporangiaceae</taxon>
        <taxon>Streptosporangium</taxon>
    </lineage>
</organism>
<dbReference type="PANTHER" id="PTHR43156">
    <property type="entry name" value="STAGE II SPORULATION PROTEIN E-RELATED"/>
    <property type="match status" value="1"/>
</dbReference>
<keyword evidence="1" id="KW-0378">Hydrolase</keyword>
<keyword evidence="5" id="KW-1185">Reference proteome</keyword>
<dbReference type="Pfam" id="PF01590">
    <property type="entry name" value="GAF"/>
    <property type="match status" value="1"/>
</dbReference>
<dbReference type="InterPro" id="IPR052016">
    <property type="entry name" value="Bact_Sigma-Reg"/>
</dbReference>
<sequence length="446" mass="47281">MLDEGVASGGRRLKTIADLPDEVFDEARVAAVRATGLLDGEPEAVFDDLAELAAVSVGVERALVTLVDDRRSFWLSAVGMGALSTGERQNAVQESPCHLLVATDQPLSVSDAAADPRTRGLAVVGRLGIGAWAGHPIHGPDGEVLGGLCVLDSRSRAWSERQLKTLGTLARAVTAEIRLRHALVTAERQVRELESSWRASTALARTLQQSLLPPVLAQVSGVETAALYLSATGGAEVTGDFYDLFPVSGSRWCVVLGDVCGKGVEAATVTALARYTLRADAPRHLSPSRMLDQLNEALRAQQVPVGRFLTVVCAIFRPEGDRFVGLLCTAGHPPALLRRADGTVHELFGAGAALGIFDDIHLRNVRFELGPGDVLLFYTDGVTEARQKGGADFFGEDGLARLLAGCADLSAEQIITRVRDAVLAHTGDEAGDDTALLALRVPPRPL</sequence>
<dbReference type="SUPFAM" id="SSF81606">
    <property type="entry name" value="PP2C-like"/>
    <property type="match status" value="1"/>
</dbReference>
<dbReference type="Gene3D" id="3.30.450.40">
    <property type="match status" value="1"/>
</dbReference>
<name>A0ABP8BC72_9ACTN</name>
<reference evidence="5" key="1">
    <citation type="journal article" date="2019" name="Int. J. Syst. Evol. Microbiol.">
        <title>The Global Catalogue of Microorganisms (GCM) 10K type strain sequencing project: providing services to taxonomists for standard genome sequencing and annotation.</title>
        <authorList>
            <consortium name="The Broad Institute Genomics Platform"/>
            <consortium name="The Broad Institute Genome Sequencing Center for Infectious Disease"/>
            <person name="Wu L."/>
            <person name="Ma J."/>
        </authorList>
    </citation>
    <scope>NUCLEOTIDE SEQUENCE [LARGE SCALE GENOMIC DNA]</scope>
    <source>
        <strain evidence="5">JCM 17388</strain>
    </source>
</reference>
<dbReference type="Proteomes" id="UP001501251">
    <property type="component" value="Unassembled WGS sequence"/>
</dbReference>
<dbReference type="InterPro" id="IPR029016">
    <property type="entry name" value="GAF-like_dom_sf"/>
</dbReference>
<evidence type="ECO:0000256" key="1">
    <source>
        <dbReference type="ARBA" id="ARBA00022801"/>
    </source>
</evidence>